<dbReference type="InterPro" id="IPR011112">
    <property type="entry name" value="Rho-like_N"/>
</dbReference>
<sequence>MKSKTVKALRALAKERGIKGYSKLSKEELLRRLQTTEPRPSPAAETKAYAAGTEATPPPKSERPVARPAAERSEDTGYRKETPPWWEPSQPAARQTDTFSSEEERVEGAKYTLPPGSAAGTGPATDLGEDIDRLPALREPVLCLLPQKPGILHAYWVLPDGAPAGRDLKLRLCRSERDRLDVWEELPLPAEHGSWYFHVPDSLQNHEVVLQLGYYRDRDFVSAIHRGIARIPSLYASTSTDRWWWIAEEDFRRLYLNAGGFEAGVRRYGWAASVGSPGAPPPGPGEERLGWPGGVSSR</sequence>
<evidence type="ECO:0000313" key="4">
    <source>
        <dbReference type="Proteomes" id="UP000218899"/>
    </source>
</evidence>
<feature type="region of interest" description="Disordered" evidence="1">
    <location>
        <begin position="275"/>
        <end position="298"/>
    </location>
</feature>
<feature type="domain" description="Rho termination factor-like N-terminal" evidence="2">
    <location>
        <begin position="2"/>
        <end position="30"/>
    </location>
</feature>
<dbReference type="Proteomes" id="UP000218899">
    <property type="component" value="Chromosome"/>
</dbReference>
<dbReference type="Pfam" id="PF07498">
    <property type="entry name" value="Rho_N"/>
    <property type="match status" value="1"/>
</dbReference>
<evidence type="ECO:0000256" key="1">
    <source>
        <dbReference type="SAM" id="MobiDB-lite"/>
    </source>
</evidence>
<evidence type="ECO:0000259" key="2">
    <source>
        <dbReference type="Pfam" id="PF07498"/>
    </source>
</evidence>
<feature type="compositionally biased region" description="Basic and acidic residues" evidence="1">
    <location>
        <begin position="14"/>
        <end position="31"/>
    </location>
</feature>
<dbReference type="KEGG" id="sva:SVA_2120"/>
<dbReference type="RefSeq" id="WP_096461157.1">
    <property type="nucleotide sequence ID" value="NZ_AP014936.1"/>
</dbReference>
<reference evidence="3 4" key="1">
    <citation type="submission" date="2015-08" db="EMBL/GenBank/DDBJ databases">
        <title>Complete genome sequence of Sulfurifustis variabilis.</title>
        <authorList>
            <person name="Miura A."/>
            <person name="Kojima H."/>
            <person name="Fukui M."/>
        </authorList>
    </citation>
    <scope>NUCLEOTIDE SEQUENCE [LARGE SCALE GENOMIC DNA]</scope>
    <source>
        <strain evidence="4">skN76</strain>
    </source>
</reference>
<proteinExistence type="predicted"/>
<dbReference type="AlphaFoldDB" id="A0A1B4V7R6"/>
<dbReference type="EMBL" id="AP014936">
    <property type="protein sequence ID" value="BAU48672.1"/>
    <property type="molecule type" value="Genomic_DNA"/>
</dbReference>
<name>A0A1B4V7R6_9GAMM</name>
<keyword evidence="4" id="KW-1185">Reference proteome</keyword>
<dbReference type="GO" id="GO:0006353">
    <property type="term" value="P:DNA-templated transcription termination"/>
    <property type="evidence" value="ECO:0007669"/>
    <property type="project" value="InterPro"/>
</dbReference>
<accession>A0A1B4V7R6</accession>
<gene>
    <name evidence="3" type="ORF">SVA_2120</name>
</gene>
<organism evidence="3 4">
    <name type="scientific">Sulfurifustis variabilis</name>
    <dbReference type="NCBI Taxonomy" id="1675686"/>
    <lineage>
        <taxon>Bacteria</taxon>
        <taxon>Pseudomonadati</taxon>
        <taxon>Pseudomonadota</taxon>
        <taxon>Gammaproteobacteria</taxon>
        <taxon>Acidiferrobacterales</taxon>
        <taxon>Acidiferrobacteraceae</taxon>
        <taxon>Sulfurifustis</taxon>
    </lineage>
</organism>
<feature type="compositionally biased region" description="Basic and acidic residues" evidence="1">
    <location>
        <begin position="60"/>
        <end position="82"/>
    </location>
</feature>
<evidence type="ECO:0000313" key="3">
    <source>
        <dbReference type="EMBL" id="BAU48672.1"/>
    </source>
</evidence>
<protein>
    <recommendedName>
        <fullName evidence="2">Rho termination factor-like N-terminal domain-containing protein</fullName>
    </recommendedName>
</protein>
<feature type="region of interest" description="Disordered" evidence="1">
    <location>
        <begin position="14"/>
        <end position="123"/>
    </location>
</feature>
<dbReference type="OrthoDB" id="2909002at2"/>